<dbReference type="Gene3D" id="3.90.1150.10">
    <property type="entry name" value="Aspartate Aminotransferase, domain 1"/>
    <property type="match status" value="1"/>
</dbReference>
<comment type="similarity">
    <text evidence="2 5">Belongs to the DegT/DnrJ/EryC1 family.</text>
</comment>
<dbReference type="InterPro" id="IPR015422">
    <property type="entry name" value="PyrdxlP-dep_Trfase_small"/>
</dbReference>
<name>A0A951QPM9_9CYAN</name>
<dbReference type="FunFam" id="3.40.640.10:FF:000089">
    <property type="entry name" value="Aminotransferase, DegT/DnrJ/EryC1/StrS family"/>
    <property type="match status" value="1"/>
</dbReference>
<dbReference type="AlphaFoldDB" id="A0A951QPM9"/>
<reference evidence="6" key="1">
    <citation type="submission" date="2021-05" db="EMBL/GenBank/DDBJ databases">
        <authorList>
            <person name="Pietrasiak N."/>
            <person name="Ward R."/>
            <person name="Stajich J.E."/>
            <person name="Kurbessoian T."/>
        </authorList>
    </citation>
    <scope>NUCLEOTIDE SEQUENCE</scope>
    <source>
        <strain evidence="6">GSE-NOS-MK-12-04C</strain>
    </source>
</reference>
<dbReference type="EMBL" id="JAHHGZ010000023">
    <property type="protein sequence ID" value="MBW4669681.1"/>
    <property type="molecule type" value="Genomic_DNA"/>
</dbReference>
<evidence type="ECO:0000256" key="4">
    <source>
        <dbReference type="PIRSR" id="PIRSR000390-2"/>
    </source>
</evidence>
<reference evidence="6" key="2">
    <citation type="journal article" date="2022" name="Microbiol. Resour. Announc.">
        <title>Metagenome Sequencing to Explore Phylogenomics of Terrestrial Cyanobacteria.</title>
        <authorList>
            <person name="Ward R.D."/>
            <person name="Stajich J.E."/>
            <person name="Johansen J.R."/>
            <person name="Huntemann M."/>
            <person name="Clum A."/>
            <person name="Foster B."/>
            <person name="Foster B."/>
            <person name="Roux S."/>
            <person name="Palaniappan K."/>
            <person name="Varghese N."/>
            <person name="Mukherjee S."/>
            <person name="Reddy T.B.K."/>
            <person name="Daum C."/>
            <person name="Copeland A."/>
            <person name="Chen I.A."/>
            <person name="Ivanova N.N."/>
            <person name="Kyrpides N.C."/>
            <person name="Shapiro N."/>
            <person name="Eloe-Fadrosh E.A."/>
            <person name="Pietrasiak N."/>
        </authorList>
    </citation>
    <scope>NUCLEOTIDE SEQUENCE</scope>
    <source>
        <strain evidence="6">GSE-NOS-MK-12-04C</strain>
    </source>
</reference>
<evidence type="ECO:0000256" key="5">
    <source>
        <dbReference type="RuleBase" id="RU004508"/>
    </source>
</evidence>
<dbReference type="SUPFAM" id="SSF53383">
    <property type="entry name" value="PLP-dependent transferases"/>
    <property type="match status" value="1"/>
</dbReference>
<dbReference type="GO" id="GO:0000271">
    <property type="term" value="P:polysaccharide biosynthetic process"/>
    <property type="evidence" value="ECO:0007669"/>
    <property type="project" value="TreeGrafter"/>
</dbReference>
<evidence type="ECO:0000256" key="3">
    <source>
        <dbReference type="PIRSR" id="PIRSR000390-1"/>
    </source>
</evidence>
<protein>
    <submittedName>
        <fullName evidence="6">DegT/DnrJ/EryC1/StrS family aminotransferase</fullName>
    </submittedName>
</protein>
<evidence type="ECO:0000256" key="1">
    <source>
        <dbReference type="ARBA" id="ARBA00022898"/>
    </source>
</evidence>
<dbReference type="PIRSF" id="PIRSF000390">
    <property type="entry name" value="PLP_StrS"/>
    <property type="match status" value="1"/>
</dbReference>
<evidence type="ECO:0000256" key="2">
    <source>
        <dbReference type="ARBA" id="ARBA00037999"/>
    </source>
</evidence>
<keyword evidence="6" id="KW-0032">Aminotransferase</keyword>
<keyword evidence="1 4" id="KW-0663">Pyridoxal phosphate</keyword>
<dbReference type="InterPro" id="IPR015424">
    <property type="entry name" value="PyrdxlP-dep_Trfase"/>
</dbReference>
<dbReference type="Gene3D" id="3.40.640.10">
    <property type="entry name" value="Type I PLP-dependent aspartate aminotransferase-like (Major domain)"/>
    <property type="match status" value="1"/>
</dbReference>
<gene>
    <name evidence="6" type="ORF">KME60_20260</name>
</gene>
<dbReference type="GO" id="GO:0008483">
    <property type="term" value="F:transaminase activity"/>
    <property type="evidence" value="ECO:0007669"/>
    <property type="project" value="UniProtKB-KW"/>
</dbReference>
<dbReference type="CDD" id="cd00616">
    <property type="entry name" value="AHBA_syn"/>
    <property type="match status" value="1"/>
</dbReference>
<sequence length="383" mass="41853">MIQTVNSIPAFDNRLQYSTIEAEISAAVLEILASGRYVGGPVVEGFEKQFAAYNGVSNCVACNSGTDALYLALRALDIGAGDEVITTPFTFIATSEVVSMVGATPVFVDIDAETFNLNLQQVAAAITPRTKAIIPVHLFGQPVDMTALMELVSSHSTIAVIEDCAQSTGATWAGKRVGSIGHIGCFSFYPTKNLGACGDGGAITTNNPEIAAKLRMLKEHGQKNRYYYEEMGVNSRLDSLQAAILQIKLRYLDIWNDKRRAIASRYHQHLSLIPGIIAPQELTDGMGVWNQYTIRTIAEGRNGTSAKHRESIRTQLQEQGVNSMIYYPHPLHLQPVYANLGYQSGQLPAAELACNEVLSLPMYPELSEEQQMQVIYALKEVMS</sequence>
<evidence type="ECO:0000313" key="6">
    <source>
        <dbReference type="EMBL" id="MBW4669681.1"/>
    </source>
</evidence>
<dbReference type="Pfam" id="PF01041">
    <property type="entry name" value="DegT_DnrJ_EryC1"/>
    <property type="match status" value="1"/>
</dbReference>
<comment type="caution">
    <text evidence="6">The sequence shown here is derived from an EMBL/GenBank/DDBJ whole genome shotgun (WGS) entry which is preliminary data.</text>
</comment>
<feature type="modified residue" description="N6-(pyridoxal phosphate)lysine" evidence="4">
    <location>
        <position position="192"/>
    </location>
</feature>
<organism evidence="6 7">
    <name type="scientific">Cyanomargarita calcarea GSE-NOS-MK-12-04C</name>
    <dbReference type="NCBI Taxonomy" id="2839659"/>
    <lineage>
        <taxon>Bacteria</taxon>
        <taxon>Bacillati</taxon>
        <taxon>Cyanobacteriota</taxon>
        <taxon>Cyanophyceae</taxon>
        <taxon>Nostocales</taxon>
        <taxon>Cyanomargaritaceae</taxon>
        <taxon>Cyanomargarita</taxon>
    </lineage>
</organism>
<keyword evidence="6" id="KW-0808">Transferase</keyword>
<dbReference type="GO" id="GO:0030170">
    <property type="term" value="F:pyridoxal phosphate binding"/>
    <property type="evidence" value="ECO:0007669"/>
    <property type="project" value="UniProtKB-ARBA"/>
</dbReference>
<dbReference type="PANTHER" id="PTHR30244:SF36">
    <property type="entry name" value="3-OXO-GLUCOSE-6-PHOSPHATE:GLUTAMATE AMINOTRANSFERASE"/>
    <property type="match status" value="1"/>
</dbReference>
<dbReference type="Proteomes" id="UP000729701">
    <property type="component" value="Unassembled WGS sequence"/>
</dbReference>
<dbReference type="PANTHER" id="PTHR30244">
    <property type="entry name" value="TRANSAMINASE"/>
    <property type="match status" value="1"/>
</dbReference>
<evidence type="ECO:0000313" key="7">
    <source>
        <dbReference type="Proteomes" id="UP000729701"/>
    </source>
</evidence>
<accession>A0A951QPM9</accession>
<dbReference type="InterPro" id="IPR000653">
    <property type="entry name" value="DegT/StrS_aminotransferase"/>
</dbReference>
<feature type="active site" description="Proton acceptor" evidence="3">
    <location>
        <position position="192"/>
    </location>
</feature>
<proteinExistence type="inferred from homology"/>
<dbReference type="InterPro" id="IPR015421">
    <property type="entry name" value="PyrdxlP-dep_Trfase_major"/>
</dbReference>